<protein>
    <submittedName>
        <fullName evidence="3">Nucleotide-binding universal stress protein, UspA family</fullName>
    </submittedName>
</protein>
<dbReference type="EMBL" id="FNCZ01000002">
    <property type="protein sequence ID" value="SDH32677.1"/>
    <property type="molecule type" value="Genomic_DNA"/>
</dbReference>
<gene>
    <name evidence="3" type="ORF">SAMN04489796_102333</name>
</gene>
<dbReference type="AlphaFoldDB" id="A0A1G8BHH9"/>
<evidence type="ECO:0000313" key="4">
    <source>
        <dbReference type="Proteomes" id="UP000199492"/>
    </source>
</evidence>
<dbReference type="OrthoDB" id="9788959at2"/>
<evidence type="ECO:0000259" key="2">
    <source>
        <dbReference type="Pfam" id="PF00582"/>
    </source>
</evidence>
<name>A0A1G8BHH9_9FLAO</name>
<dbReference type="InterPro" id="IPR006015">
    <property type="entry name" value="Universal_stress_UspA"/>
</dbReference>
<accession>A0A1G8BHH9</accession>
<dbReference type="InterPro" id="IPR014729">
    <property type="entry name" value="Rossmann-like_a/b/a_fold"/>
</dbReference>
<dbReference type="Gene3D" id="3.40.50.620">
    <property type="entry name" value="HUPs"/>
    <property type="match status" value="2"/>
</dbReference>
<dbReference type="InterPro" id="IPR006016">
    <property type="entry name" value="UspA"/>
</dbReference>
<dbReference type="RefSeq" id="WP_092467202.1">
    <property type="nucleotide sequence ID" value="NZ_FNCZ01000002.1"/>
</dbReference>
<sequence>MKKHIVLPTDFSDNAWSAAVYALKLYAEVECKFYFLHAWSVTTNTTRTYITANYVDSVKDDAWRQLAELKEMSENADSNANHSFEIILSSDKLQKAIDATVEKYSIDLIVMGTKGASKTKELFFGSNTVNTLKTNLCPILVVPDEFDFIEPKQIAFPTDFNRFYGEELEPIKYLAELYNSKIRIVHITKNSKLTSTQDYNLSMLKVYLENHPHTFHWMPDYAKKHEEINDFIEELDIDILVMINYKHSLIENIMNEPVVHKIGFHPKVPFLVIPSKA</sequence>
<feature type="domain" description="UspA" evidence="2">
    <location>
        <begin position="2"/>
        <end position="143"/>
    </location>
</feature>
<reference evidence="4" key="1">
    <citation type="submission" date="2016-10" db="EMBL/GenBank/DDBJ databases">
        <authorList>
            <person name="Varghese N."/>
            <person name="Submissions S."/>
        </authorList>
    </citation>
    <scope>NUCLEOTIDE SEQUENCE [LARGE SCALE GENOMIC DNA]</scope>
    <source>
        <strain evidence="4">DSM 15363</strain>
    </source>
</reference>
<dbReference type="Pfam" id="PF00582">
    <property type="entry name" value="Usp"/>
    <property type="match status" value="1"/>
</dbReference>
<keyword evidence="4" id="KW-1185">Reference proteome</keyword>
<dbReference type="STRING" id="262004.SAMN04489796_102333"/>
<dbReference type="SUPFAM" id="SSF52402">
    <property type="entry name" value="Adenine nucleotide alpha hydrolases-like"/>
    <property type="match status" value="2"/>
</dbReference>
<dbReference type="PANTHER" id="PTHR46268">
    <property type="entry name" value="STRESS RESPONSE PROTEIN NHAX"/>
    <property type="match status" value="1"/>
</dbReference>
<evidence type="ECO:0000256" key="1">
    <source>
        <dbReference type="ARBA" id="ARBA00008791"/>
    </source>
</evidence>
<dbReference type="Proteomes" id="UP000199492">
    <property type="component" value="Unassembled WGS sequence"/>
</dbReference>
<evidence type="ECO:0000313" key="3">
    <source>
        <dbReference type="EMBL" id="SDH32677.1"/>
    </source>
</evidence>
<comment type="similarity">
    <text evidence="1">Belongs to the universal stress protein A family.</text>
</comment>
<organism evidence="3 4">
    <name type="scientific">Winogradskyella thalassocola</name>
    <dbReference type="NCBI Taxonomy" id="262004"/>
    <lineage>
        <taxon>Bacteria</taxon>
        <taxon>Pseudomonadati</taxon>
        <taxon>Bacteroidota</taxon>
        <taxon>Flavobacteriia</taxon>
        <taxon>Flavobacteriales</taxon>
        <taxon>Flavobacteriaceae</taxon>
        <taxon>Winogradskyella</taxon>
    </lineage>
</organism>
<dbReference type="PANTHER" id="PTHR46268:SF22">
    <property type="entry name" value="SENSOR PROTEIN KDPD-RELATED"/>
    <property type="match status" value="1"/>
</dbReference>
<dbReference type="CDD" id="cd00293">
    <property type="entry name" value="USP-like"/>
    <property type="match status" value="1"/>
</dbReference>
<dbReference type="PRINTS" id="PR01438">
    <property type="entry name" value="UNVRSLSTRESS"/>
</dbReference>
<proteinExistence type="inferred from homology"/>